<dbReference type="InterPro" id="IPR001036">
    <property type="entry name" value="Acrflvin-R"/>
</dbReference>
<dbReference type="Gene3D" id="1.20.1640.10">
    <property type="entry name" value="Multidrug efflux transporter AcrB transmembrane domain"/>
    <property type="match status" value="1"/>
</dbReference>
<dbReference type="PANTHER" id="PTHR32063">
    <property type="match status" value="1"/>
</dbReference>
<dbReference type="SUPFAM" id="SSF82866">
    <property type="entry name" value="Multidrug efflux transporter AcrB transmembrane domain"/>
    <property type="match status" value="1"/>
</dbReference>
<reference evidence="3" key="1">
    <citation type="submission" date="2018-12" db="EMBL/GenBank/DDBJ databases">
        <title>Tengunoibacter tsumagoiensis gen. nov., sp. nov., Dictyobacter kobayashii sp. nov., D. alpinus sp. nov., and D. joshuensis sp. nov. and description of Dictyobacteraceae fam. nov. within the order Ktedonobacterales isolated from Tengu-no-mugimeshi.</title>
        <authorList>
            <person name="Wang C.M."/>
            <person name="Zheng Y."/>
            <person name="Sakai Y."/>
            <person name="Toyoda A."/>
            <person name="Minakuchi Y."/>
            <person name="Abe K."/>
            <person name="Yokota A."/>
            <person name="Yabe S."/>
        </authorList>
    </citation>
    <scope>NUCLEOTIDE SEQUENCE [LARGE SCALE GENOMIC DNA]</scope>
    <source>
        <strain evidence="3">Uno11</strain>
    </source>
</reference>
<keyword evidence="1" id="KW-0812">Transmembrane</keyword>
<evidence type="ECO:0008006" key="4">
    <source>
        <dbReference type="Google" id="ProtNLM"/>
    </source>
</evidence>
<comment type="caution">
    <text evidence="2">The sequence shown here is derived from an EMBL/GenBank/DDBJ whole genome shotgun (WGS) entry which is preliminary data.</text>
</comment>
<dbReference type="AlphaFoldDB" id="A0A402AXR0"/>
<dbReference type="Proteomes" id="UP000287188">
    <property type="component" value="Unassembled WGS sequence"/>
</dbReference>
<gene>
    <name evidence="2" type="ORF">KDK_76340</name>
</gene>
<name>A0A402AXR0_9CHLR</name>
<evidence type="ECO:0000256" key="1">
    <source>
        <dbReference type="SAM" id="Phobius"/>
    </source>
</evidence>
<protein>
    <recommendedName>
        <fullName evidence="4">Membrane transport protein MMPL domain-containing protein</fullName>
    </recommendedName>
</protein>
<dbReference type="Gene3D" id="3.30.70.1320">
    <property type="entry name" value="Multidrug efflux transporter AcrB pore domain like"/>
    <property type="match status" value="1"/>
</dbReference>
<proteinExistence type="predicted"/>
<feature type="transmembrane region" description="Helical" evidence="1">
    <location>
        <begin position="67"/>
        <end position="85"/>
    </location>
</feature>
<evidence type="ECO:0000313" key="3">
    <source>
        <dbReference type="Proteomes" id="UP000287188"/>
    </source>
</evidence>
<dbReference type="PANTHER" id="PTHR32063:SF0">
    <property type="entry name" value="SWARMING MOTILITY PROTEIN SWRC"/>
    <property type="match status" value="1"/>
</dbReference>
<keyword evidence="1" id="KW-1133">Transmembrane helix</keyword>
<dbReference type="EMBL" id="BIFS01000002">
    <property type="protein sequence ID" value="GCE23834.1"/>
    <property type="molecule type" value="Genomic_DNA"/>
</dbReference>
<accession>A0A402AXR0</accession>
<dbReference type="GO" id="GO:0042910">
    <property type="term" value="F:xenobiotic transmembrane transporter activity"/>
    <property type="evidence" value="ECO:0007669"/>
    <property type="project" value="TreeGrafter"/>
</dbReference>
<keyword evidence="1" id="KW-0472">Membrane</keyword>
<dbReference type="GO" id="GO:0005886">
    <property type="term" value="C:plasma membrane"/>
    <property type="evidence" value="ECO:0007669"/>
    <property type="project" value="TreeGrafter"/>
</dbReference>
<organism evidence="2 3">
    <name type="scientific">Dictyobacter kobayashii</name>
    <dbReference type="NCBI Taxonomy" id="2014872"/>
    <lineage>
        <taxon>Bacteria</taxon>
        <taxon>Bacillati</taxon>
        <taxon>Chloroflexota</taxon>
        <taxon>Ktedonobacteria</taxon>
        <taxon>Ktedonobacterales</taxon>
        <taxon>Dictyobacteraceae</taxon>
        <taxon>Dictyobacter</taxon>
    </lineage>
</organism>
<sequence>MTRTNGKPSLGLSIVKTSNGNTVTISNAVRDQINSLQSTLGHNAHISIISDQAPSISKSIVDLTREGLIGAVFAIIVILIFLLSIRSTLVTAISIPLSIVIALIGIYVGNYTLNILTLGGLTIAIGRVVDDSIVVLENIYRHLQQGEKKDVAIPAAVREVAGAVTASTLTTVASSCQLLLPAVLSESCSAHSRSRSLSRC</sequence>
<evidence type="ECO:0000313" key="2">
    <source>
        <dbReference type="EMBL" id="GCE23834.1"/>
    </source>
</evidence>
<keyword evidence="3" id="KW-1185">Reference proteome</keyword>
<dbReference type="PRINTS" id="PR00702">
    <property type="entry name" value="ACRIFLAVINRP"/>
</dbReference>
<dbReference type="Pfam" id="PF00873">
    <property type="entry name" value="ACR_tran"/>
    <property type="match status" value="1"/>
</dbReference>